<name>A0A0Q3KPM0_9FLAO</name>
<accession>A0A0Q3KPM0</accession>
<evidence type="ECO:0000313" key="3">
    <source>
        <dbReference type="Proteomes" id="UP000051682"/>
    </source>
</evidence>
<dbReference type="OrthoDB" id="1100085at2"/>
<gene>
    <name evidence="2" type="ORF">AR438_10995</name>
</gene>
<dbReference type="Pfam" id="PF13910">
    <property type="entry name" value="DUF4209"/>
    <property type="match status" value="1"/>
</dbReference>
<sequence length="535" mass="61877">MSKQYKISEKVYSQNLRAEIHRAARSNPDDLELQNLLELLRSDLSEQSLIKLSKNENFIIPSSETENIEVLARINDLKFILGGKDKKSNIKNAVTLYQKLFDETDELHFFTRSIDLVRKAKSLFLPEMSGFEKKILDIFGKLTSSYYRLLLINSSDFLIMEVSKQLLINKSLDFLEKDFNENEYNSARKYIQILNKLGHYDNNALKVQNAISMEKEGDSTASKKEPGVYYPTILQAYTDALRELKSTPGNDDLKDRLNSKIKIEQKEYYNILKNSGINIESKFDIPKMLEELEVVDFNTGFSTLFQIPIIEQKMIDSSFEQKNKTFFGQFFKDYIHITNKGTVSGIADEEKYNNNLTRNYHRMITIGLINEIKSIMDSYEKISRKVVSEFILSANSPFIPKGREHFFVEGIYSGFQNNYISSSHLLIPQIENSLKNIVEMNGRNTVRLADDIQNDNTLGAILKSDNPDKMLNGLCNEDLILELQSFLLDGNSVNFRNRICHGLIEPAEIDFYGIYLWWLTLRMVFHTKELFSIPE</sequence>
<protein>
    <recommendedName>
        <fullName evidence="1">DUF4209 domain-containing protein</fullName>
    </recommendedName>
</protein>
<evidence type="ECO:0000313" key="2">
    <source>
        <dbReference type="EMBL" id="KQK26100.1"/>
    </source>
</evidence>
<dbReference type="RefSeq" id="WP_056015142.1">
    <property type="nucleotide sequence ID" value="NZ_LLYZ01000005.1"/>
</dbReference>
<dbReference type="AlphaFoldDB" id="A0A0Q3KPM0"/>
<dbReference type="Proteomes" id="UP000051682">
    <property type="component" value="Unassembled WGS sequence"/>
</dbReference>
<organism evidence="2 3">
    <name type="scientific">Chryseobacterium aquaticum</name>
    <dbReference type="NCBI Taxonomy" id="452084"/>
    <lineage>
        <taxon>Bacteria</taxon>
        <taxon>Pseudomonadati</taxon>
        <taxon>Bacteroidota</taxon>
        <taxon>Flavobacteriia</taxon>
        <taxon>Flavobacteriales</taxon>
        <taxon>Weeksellaceae</taxon>
        <taxon>Chryseobacterium group</taxon>
        <taxon>Chryseobacterium</taxon>
    </lineage>
</organism>
<keyword evidence="3" id="KW-1185">Reference proteome</keyword>
<dbReference type="STRING" id="452084.AR438_10995"/>
<dbReference type="EMBL" id="LLYZ01000005">
    <property type="protein sequence ID" value="KQK26100.1"/>
    <property type="molecule type" value="Genomic_DNA"/>
</dbReference>
<reference evidence="2 3" key="1">
    <citation type="submission" date="2015-10" db="EMBL/GenBank/DDBJ databases">
        <title>Chryseobacterium aquaticum genome.</title>
        <authorList>
            <person name="Newman J.D."/>
            <person name="Ferguson M.B."/>
            <person name="Miller J.R."/>
        </authorList>
    </citation>
    <scope>NUCLEOTIDE SEQUENCE [LARGE SCALE GENOMIC DNA]</scope>
    <source>
        <strain evidence="2 3">KCTC 12483</strain>
    </source>
</reference>
<feature type="domain" description="DUF4209" evidence="1">
    <location>
        <begin position="430"/>
        <end position="522"/>
    </location>
</feature>
<dbReference type="InterPro" id="IPR025209">
    <property type="entry name" value="DUF4209"/>
</dbReference>
<evidence type="ECO:0000259" key="1">
    <source>
        <dbReference type="Pfam" id="PF13910"/>
    </source>
</evidence>
<proteinExistence type="predicted"/>
<comment type="caution">
    <text evidence="2">The sequence shown here is derived from an EMBL/GenBank/DDBJ whole genome shotgun (WGS) entry which is preliminary data.</text>
</comment>